<comment type="caution">
    <text evidence="2">The sequence shown here is derived from an EMBL/GenBank/DDBJ whole genome shotgun (WGS) entry which is preliminary data.</text>
</comment>
<dbReference type="Proteomes" id="UP001595462">
    <property type="component" value="Unassembled WGS sequence"/>
</dbReference>
<dbReference type="PANTHER" id="PTHR43745:SF2">
    <property type="entry name" value="NITROREDUCTASE MJ1384-RELATED"/>
    <property type="match status" value="1"/>
</dbReference>
<evidence type="ECO:0000313" key="3">
    <source>
        <dbReference type="Proteomes" id="UP001595462"/>
    </source>
</evidence>
<evidence type="ECO:0000259" key="1">
    <source>
        <dbReference type="Pfam" id="PF00881"/>
    </source>
</evidence>
<gene>
    <name evidence="2" type="ORF">ACFOSU_04260</name>
</gene>
<dbReference type="Pfam" id="PF00881">
    <property type="entry name" value="Nitroreductase"/>
    <property type="match status" value="1"/>
</dbReference>
<feature type="domain" description="Nitroreductase" evidence="1">
    <location>
        <begin position="20"/>
        <end position="203"/>
    </location>
</feature>
<dbReference type="SUPFAM" id="SSF55469">
    <property type="entry name" value="FMN-dependent nitroreductase-like"/>
    <property type="match status" value="1"/>
</dbReference>
<dbReference type="Gene3D" id="3.40.109.10">
    <property type="entry name" value="NADH Oxidase"/>
    <property type="match status" value="1"/>
</dbReference>
<name>A0ABV7EK95_9GAMM</name>
<dbReference type="RefSeq" id="WP_380686795.1">
    <property type="nucleotide sequence ID" value="NZ_JBHRSS010000003.1"/>
</dbReference>
<dbReference type="PANTHER" id="PTHR43745">
    <property type="entry name" value="NITROREDUCTASE MJ1384-RELATED"/>
    <property type="match status" value="1"/>
</dbReference>
<dbReference type="InterPro" id="IPR029479">
    <property type="entry name" value="Nitroreductase"/>
</dbReference>
<dbReference type="InterPro" id="IPR000415">
    <property type="entry name" value="Nitroreductase-like"/>
</dbReference>
<reference evidence="3" key="1">
    <citation type="journal article" date="2019" name="Int. J. Syst. Evol. Microbiol.">
        <title>The Global Catalogue of Microorganisms (GCM) 10K type strain sequencing project: providing services to taxonomists for standard genome sequencing and annotation.</title>
        <authorList>
            <consortium name="The Broad Institute Genomics Platform"/>
            <consortium name="The Broad Institute Genome Sequencing Center for Infectious Disease"/>
            <person name="Wu L."/>
            <person name="Ma J."/>
        </authorList>
    </citation>
    <scope>NUCLEOTIDE SEQUENCE [LARGE SCALE GENOMIC DNA]</scope>
    <source>
        <strain evidence="3">KCTC 52640</strain>
    </source>
</reference>
<protein>
    <submittedName>
        <fullName evidence="2">Nitroreductase family protein</fullName>
    </submittedName>
</protein>
<keyword evidence="3" id="KW-1185">Reference proteome</keyword>
<evidence type="ECO:0000313" key="2">
    <source>
        <dbReference type="EMBL" id="MFC3103098.1"/>
    </source>
</evidence>
<dbReference type="InterPro" id="IPR052544">
    <property type="entry name" value="Bacteriocin_Proc_Enz"/>
</dbReference>
<organism evidence="2 3">
    <name type="scientific">Salinisphaera aquimarina</name>
    <dbReference type="NCBI Taxonomy" id="2094031"/>
    <lineage>
        <taxon>Bacteria</taxon>
        <taxon>Pseudomonadati</taxon>
        <taxon>Pseudomonadota</taxon>
        <taxon>Gammaproteobacteria</taxon>
        <taxon>Salinisphaerales</taxon>
        <taxon>Salinisphaeraceae</taxon>
        <taxon>Salinisphaera</taxon>
    </lineage>
</organism>
<accession>A0ABV7EK95</accession>
<sequence length="209" mass="22396">MTKDDQSQPAHRGALADLVERRRSVRDYTPADVPAAALQRLLRNAQGDSQSDAGGWRNAPSAHALYPLELFVIARRVTDVEAGLYAIEREHGRLAKRLGTIEPGALLATSLADDEWLESAAVVIVVAADQQTARAHFADQQPDGRRGDRYVDIEAGAVLQTLHLSAEAEGLGGVIVMGFDESALARQLMLPAERAPVALFCLGVPAGEV</sequence>
<proteinExistence type="predicted"/>
<dbReference type="EMBL" id="JBHRSS010000003">
    <property type="protein sequence ID" value="MFC3103098.1"/>
    <property type="molecule type" value="Genomic_DNA"/>
</dbReference>